<organism evidence="2 3">
    <name type="scientific">Balaenoptera acutorostrata</name>
    <name type="common">Common minke whale</name>
    <name type="synonym">Balaena rostrata</name>
    <dbReference type="NCBI Taxonomy" id="9767"/>
    <lineage>
        <taxon>Eukaryota</taxon>
        <taxon>Metazoa</taxon>
        <taxon>Chordata</taxon>
        <taxon>Craniata</taxon>
        <taxon>Vertebrata</taxon>
        <taxon>Euteleostomi</taxon>
        <taxon>Mammalia</taxon>
        <taxon>Eutheria</taxon>
        <taxon>Laurasiatheria</taxon>
        <taxon>Artiodactyla</taxon>
        <taxon>Whippomorpha</taxon>
        <taxon>Cetacea</taxon>
        <taxon>Mysticeti</taxon>
        <taxon>Balaenopteridae</taxon>
        <taxon>Balaenoptera</taxon>
    </lineage>
</organism>
<proteinExistence type="predicted"/>
<feature type="compositionally biased region" description="Low complexity" evidence="1">
    <location>
        <begin position="65"/>
        <end position="76"/>
    </location>
</feature>
<gene>
    <name evidence="3" type="primary">LOC130708518</name>
</gene>
<keyword evidence="2" id="KW-1185">Reference proteome</keyword>
<feature type="compositionally biased region" description="Polar residues" evidence="1">
    <location>
        <begin position="1"/>
        <end position="17"/>
    </location>
</feature>
<name>A0ABM3TT70_BALAC</name>
<evidence type="ECO:0000256" key="1">
    <source>
        <dbReference type="SAM" id="MobiDB-lite"/>
    </source>
</evidence>
<dbReference type="RefSeq" id="XP_057405291.1">
    <property type="nucleotide sequence ID" value="XM_057549308.1"/>
</dbReference>
<dbReference type="Proteomes" id="UP001652580">
    <property type="component" value="Chromosome 6"/>
</dbReference>
<sequence length="96" mass="9945">MKDYSSSAPEGRSQSVRQKGPGENLCRRAVLYKARSALLPPPDSPGLRAGPAKERGRGRQPPAPGRGRTAAPKGAGSSSRVSPRAGPAPPHGFAFC</sequence>
<dbReference type="GeneID" id="130708518"/>
<feature type="region of interest" description="Disordered" evidence="1">
    <location>
        <begin position="1"/>
        <end position="96"/>
    </location>
</feature>
<reference evidence="3" key="1">
    <citation type="submission" date="2025-08" db="UniProtKB">
        <authorList>
            <consortium name="RefSeq"/>
        </authorList>
    </citation>
    <scope>IDENTIFICATION</scope>
</reference>
<protein>
    <submittedName>
        <fullName evidence="3">Myosin IC heavy chain-like</fullName>
    </submittedName>
</protein>
<accession>A0ABM3TT70</accession>
<evidence type="ECO:0000313" key="3">
    <source>
        <dbReference type="RefSeq" id="XP_057405291.1"/>
    </source>
</evidence>
<evidence type="ECO:0000313" key="2">
    <source>
        <dbReference type="Proteomes" id="UP001652580"/>
    </source>
</evidence>